<dbReference type="InterPro" id="IPR001387">
    <property type="entry name" value="Cro/C1-type_HTH"/>
</dbReference>
<organism evidence="2 3">
    <name type="scientific">Sedimentitalea xiamensis</name>
    <dbReference type="NCBI Taxonomy" id="3050037"/>
    <lineage>
        <taxon>Bacteria</taxon>
        <taxon>Pseudomonadati</taxon>
        <taxon>Pseudomonadota</taxon>
        <taxon>Alphaproteobacteria</taxon>
        <taxon>Rhodobacterales</taxon>
        <taxon>Paracoccaceae</taxon>
        <taxon>Sedimentitalea</taxon>
    </lineage>
</organism>
<dbReference type="Gene3D" id="1.10.260.40">
    <property type="entry name" value="lambda repressor-like DNA-binding domains"/>
    <property type="match status" value="1"/>
</dbReference>
<dbReference type="InterPro" id="IPR010982">
    <property type="entry name" value="Lambda_DNA-bd_dom_sf"/>
</dbReference>
<dbReference type="Proteomes" id="UP001227126">
    <property type="component" value="Unassembled WGS sequence"/>
</dbReference>
<dbReference type="SUPFAM" id="SSF47413">
    <property type="entry name" value="lambda repressor-like DNA-binding domains"/>
    <property type="match status" value="1"/>
</dbReference>
<dbReference type="EMBL" id="JASNJE010000037">
    <property type="protein sequence ID" value="MDK3075431.1"/>
    <property type="molecule type" value="Genomic_DNA"/>
</dbReference>
<dbReference type="CDD" id="cd00093">
    <property type="entry name" value="HTH_XRE"/>
    <property type="match status" value="1"/>
</dbReference>
<protein>
    <submittedName>
        <fullName evidence="2">Helix-turn-helix transcriptional regulator</fullName>
    </submittedName>
</protein>
<accession>A0ABT7FJW4</accession>
<comment type="caution">
    <text evidence="2">The sequence shown here is derived from an EMBL/GenBank/DDBJ whole genome shotgun (WGS) entry which is preliminary data.</text>
</comment>
<dbReference type="PROSITE" id="PS50943">
    <property type="entry name" value="HTH_CROC1"/>
    <property type="match status" value="1"/>
</dbReference>
<sequence length="90" mass="9654">MSQPAASLIETPDTIPDLVADRLACGESPVRVFREHRGLSETELCQRSGIHLAQIYSIENGQPIMSKDALCRLAAALGVDSGVLASEQTF</sequence>
<feature type="domain" description="HTH cro/C1-type" evidence="1">
    <location>
        <begin position="30"/>
        <end position="84"/>
    </location>
</feature>
<keyword evidence="3" id="KW-1185">Reference proteome</keyword>
<dbReference type="RefSeq" id="WP_284487356.1">
    <property type="nucleotide sequence ID" value="NZ_JASNJE010000037.1"/>
</dbReference>
<proteinExistence type="predicted"/>
<reference evidence="2 3" key="1">
    <citation type="submission" date="2023-05" db="EMBL/GenBank/DDBJ databases">
        <title>Sedimentitalea sp. nov. JM2-8.</title>
        <authorList>
            <person name="Huang J."/>
        </authorList>
    </citation>
    <scope>NUCLEOTIDE SEQUENCE [LARGE SCALE GENOMIC DNA]</scope>
    <source>
        <strain evidence="2 3">JM2-8</strain>
    </source>
</reference>
<gene>
    <name evidence="2" type="ORF">QO034_20335</name>
</gene>
<dbReference type="SMART" id="SM00530">
    <property type="entry name" value="HTH_XRE"/>
    <property type="match status" value="1"/>
</dbReference>
<evidence type="ECO:0000259" key="1">
    <source>
        <dbReference type="PROSITE" id="PS50943"/>
    </source>
</evidence>
<evidence type="ECO:0000313" key="2">
    <source>
        <dbReference type="EMBL" id="MDK3075431.1"/>
    </source>
</evidence>
<evidence type="ECO:0000313" key="3">
    <source>
        <dbReference type="Proteomes" id="UP001227126"/>
    </source>
</evidence>
<dbReference type="Pfam" id="PF13560">
    <property type="entry name" value="HTH_31"/>
    <property type="match status" value="1"/>
</dbReference>
<name>A0ABT7FJW4_9RHOB</name>